<sequence>MARAATTTDAFNAVAEPRRREILDVLAAGERSVGDLVAELGLAQPQVSKHLKVLHEVGLVAVREDGRRRLYRLNGGGLKPIHDWVARFERHWEDRFGVLDAVLEQMEEPE</sequence>
<name>A0ABN2NP62_9PSEU</name>
<dbReference type="InterPro" id="IPR001845">
    <property type="entry name" value="HTH_ArsR_DNA-bd_dom"/>
</dbReference>
<dbReference type="Gene3D" id="1.10.10.10">
    <property type="entry name" value="Winged helix-like DNA-binding domain superfamily/Winged helix DNA-binding domain"/>
    <property type="match status" value="1"/>
</dbReference>
<dbReference type="CDD" id="cd00090">
    <property type="entry name" value="HTH_ARSR"/>
    <property type="match status" value="1"/>
</dbReference>
<dbReference type="Pfam" id="PF01022">
    <property type="entry name" value="HTH_5"/>
    <property type="match status" value="1"/>
</dbReference>
<keyword evidence="3" id="KW-0804">Transcription</keyword>
<keyword evidence="2" id="KW-0238">DNA-binding</keyword>
<evidence type="ECO:0000313" key="5">
    <source>
        <dbReference type="EMBL" id="GAA1875714.1"/>
    </source>
</evidence>
<dbReference type="NCBIfam" id="NF033788">
    <property type="entry name" value="HTH_metalloreg"/>
    <property type="match status" value="1"/>
</dbReference>
<dbReference type="SUPFAM" id="SSF46785">
    <property type="entry name" value="Winged helix' DNA-binding domain"/>
    <property type="match status" value="1"/>
</dbReference>
<dbReference type="InterPro" id="IPR036390">
    <property type="entry name" value="WH_DNA-bd_sf"/>
</dbReference>
<keyword evidence="6" id="KW-1185">Reference proteome</keyword>
<dbReference type="EMBL" id="BAAAQK010000028">
    <property type="protein sequence ID" value="GAA1875714.1"/>
    <property type="molecule type" value="Genomic_DNA"/>
</dbReference>
<dbReference type="Proteomes" id="UP001500449">
    <property type="component" value="Unassembled WGS sequence"/>
</dbReference>
<evidence type="ECO:0000256" key="2">
    <source>
        <dbReference type="ARBA" id="ARBA00023125"/>
    </source>
</evidence>
<dbReference type="InterPro" id="IPR011991">
    <property type="entry name" value="ArsR-like_HTH"/>
</dbReference>
<dbReference type="InterPro" id="IPR036388">
    <property type="entry name" value="WH-like_DNA-bd_sf"/>
</dbReference>
<accession>A0ABN2NP62</accession>
<comment type="caution">
    <text evidence="5">The sequence shown here is derived from an EMBL/GenBank/DDBJ whole genome shotgun (WGS) entry which is preliminary data.</text>
</comment>
<evidence type="ECO:0000256" key="1">
    <source>
        <dbReference type="ARBA" id="ARBA00023015"/>
    </source>
</evidence>
<dbReference type="PROSITE" id="PS50987">
    <property type="entry name" value="HTH_ARSR_2"/>
    <property type="match status" value="1"/>
</dbReference>
<gene>
    <name evidence="5" type="ORF">GCM10009836_66260</name>
</gene>
<reference evidence="5 6" key="1">
    <citation type="journal article" date="2019" name="Int. J. Syst. Evol. Microbiol.">
        <title>The Global Catalogue of Microorganisms (GCM) 10K type strain sequencing project: providing services to taxonomists for standard genome sequencing and annotation.</title>
        <authorList>
            <consortium name="The Broad Institute Genomics Platform"/>
            <consortium name="The Broad Institute Genome Sequencing Center for Infectious Disease"/>
            <person name="Wu L."/>
            <person name="Ma J."/>
        </authorList>
    </citation>
    <scope>NUCLEOTIDE SEQUENCE [LARGE SCALE GENOMIC DNA]</scope>
    <source>
        <strain evidence="5 6">JCM 16009</strain>
    </source>
</reference>
<evidence type="ECO:0000259" key="4">
    <source>
        <dbReference type="PROSITE" id="PS50987"/>
    </source>
</evidence>
<dbReference type="PRINTS" id="PR00778">
    <property type="entry name" value="HTHARSR"/>
</dbReference>
<proteinExistence type="predicted"/>
<dbReference type="InterPro" id="IPR051081">
    <property type="entry name" value="HTH_MetalResp_TranReg"/>
</dbReference>
<dbReference type="RefSeq" id="WP_344426398.1">
    <property type="nucleotide sequence ID" value="NZ_BAAAQK010000028.1"/>
</dbReference>
<dbReference type="PANTHER" id="PTHR33154:SF33">
    <property type="entry name" value="TRANSCRIPTIONAL REPRESSOR SDPR"/>
    <property type="match status" value="1"/>
</dbReference>
<evidence type="ECO:0000313" key="6">
    <source>
        <dbReference type="Proteomes" id="UP001500449"/>
    </source>
</evidence>
<organism evidence="5 6">
    <name type="scientific">Pseudonocardia ailaonensis</name>
    <dbReference type="NCBI Taxonomy" id="367279"/>
    <lineage>
        <taxon>Bacteria</taxon>
        <taxon>Bacillati</taxon>
        <taxon>Actinomycetota</taxon>
        <taxon>Actinomycetes</taxon>
        <taxon>Pseudonocardiales</taxon>
        <taxon>Pseudonocardiaceae</taxon>
        <taxon>Pseudonocardia</taxon>
    </lineage>
</organism>
<protein>
    <submittedName>
        <fullName evidence="5">Metalloregulator ArsR/SmtB family transcription factor</fullName>
    </submittedName>
</protein>
<dbReference type="PANTHER" id="PTHR33154">
    <property type="entry name" value="TRANSCRIPTIONAL REGULATOR, ARSR FAMILY"/>
    <property type="match status" value="1"/>
</dbReference>
<keyword evidence="1" id="KW-0805">Transcription regulation</keyword>
<feature type="domain" description="HTH arsR-type" evidence="4">
    <location>
        <begin position="1"/>
        <end position="93"/>
    </location>
</feature>
<dbReference type="SMART" id="SM00418">
    <property type="entry name" value="HTH_ARSR"/>
    <property type="match status" value="1"/>
</dbReference>
<evidence type="ECO:0000256" key="3">
    <source>
        <dbReference type="ARBA" id="ARBA00023163"/>
    </source>
</evidence>